<dbReference type="SUPFAM" id="SSF56300">
    <property type="entry name" value="Metallo-dependent phosphatases"/>
    <property type="match status" value="1"/>
</dbReference>
<evidence type="ECO:0000313" key="2">
    <source>
        <dbReference type="EMBL" id="KAF2845038.1"/>
    </source>
</evidence>
<dbReference type="Proteomes" id="UP000799423">
    <property type="component" value="Unassembled WGS sequence"/>
</dbReference>
<evidence type="ECO:0000313" key="3">
    <source>
        <dbReference type="Proteomes" id="UP000799423"/>
    </source>
</evidence>
<dbReference type="PANTHER" id="PTHR12905:SF16">
    <property type="entry name" value="SER_THR PROTEIN PHOSPHATASE FAMILY PROTEIN (AFU_ORTHOLOGUE AFUA_1G06000)"/>
    <property type="match status" value="1"/>
</dbReference>
<organism evidence="2 3">
    <name type="scientific">Plenodomus tracheiphilus IPT5</name>
    <dbReference type="NCBI Taxonomy" id="1408161"/>
    <lineage>
        <taxon>Eukaryota</taxon>
        <taxon>Fungi</taxon>
        <taxon>Dikarya</taxon>
        <taxon>Ascomycota</taxon>
        <taxon>Pezizomycotina</taxon>
        <taxon>Dothideomycetes</taxon>
        <taxon>Pleosporomycetidae</taxon>
        <taxon>Pleosporales</taxon>
        <taxon>Pleosporineae</taxon>
        <taxon>Leptosphaeriaceae</taxon>
        <taxon>Plenodomus</taxon>
    </lineage>
</organism>
<dbReference type="PANTHER" id="PTHR12905">
    <property type="entry name" value="METALLOPHOSPHOESTERASE"/>
    <property type="match status" value="1"/>
</dbReference>
<dbReference type="CDD" id="cd07379">
    <property type="entry name" value="MPP_239FB"/>
    <property type="match status" value="1"/>
</dbReference>
<gene>
    <name evidence="2" type="ORF">T440DRAFT_461148</name>
</gene>
<dbReference type="Pfam" id="PF00149">
    <property type="entry name" value="Metallophos"/>
    <property type="match status" value="1"/>
</dbReference>
<feature type="domain" description="Calcineurin-like phosphoesterase" evidence="1">
    <location>
        <begin position="7"/>
        <end position="204"/>
    </location>
</feature>
<keyword evidence="3" id="KW-1185">Reference proteome</keyword>
<protein>
    <submittedName>
        <fullName evidence="2">Ser/Thr protein phosphatase</fullName>
    </submittedName>
</protein>
<evidence type="ECO:0000259" key="1">
    <source>
        <dbReference type="Pfam" id="PF00149"/>
    </source>
</evidence>
<dbReference type="InterPro" id="IPR051693">
    <property type="entry name" value="UPF0046_metallophosphoest"/>
</dbReference>
<proteinExistence type="predicted"/>
<dbReference type="InterPro" id="IPR004843">
    <property type="entry name" value="Calcineurin-like_PHP"/>
</dbReference>
<sequence length="296" mass="33111">MATRRVRIVCISDTHNQTPKLPAGDILVHAGDLTNQGSYAELKKMVEWLEKSEFETKIVVAGNHDTTLDSPFFHSNQNKWKWPSHQDPSECRNLLMNAPSITYLEHSSTMISIISPTGQETRLKVFGSPYSPGRRGWAFQYSDDADAENLWGAIEDDVDIVVTHTPARGHCDTTVNSEMAGCEVLKRRLEVMRPMLHVCGHIHDGRGVERVRWGECLDEPERSSLEHIEYWKDPGRGNKKISLVDLTAKGTMKLDKGNETCIVNAAILGAREVGKAMVVNKPIVVDIEVPVQECPD</sequence>
<name>A0A6A7ASA6_9PLEO</name>
<dbReference type="InterPro" id="IPR029052">
    <property type="entry name" value="Metallo-depent_PP-like"/>
</dbReference>
<dbReference type="Gene3D" id="3.60.21.10">
    <property type="match status" value="1"/>
</dbReference>
<dbReference type="EMBL" id="MU006356">
    <property type="protein sequence ID" value="KAF2845038.1"/>
    <property type="molecule type" value="Genomic_DNA"/>
</dbReference>
<dbReference type="AlphaFoldDB" id="A0A6A7ASA6"/>
<accession>A0A6A7ASA6</accession>
<reference evidence="2" key="1">
    <citation type="submission" date="2020-01" db="EMBL/GenBank/DDBJ databases">
        <authorList>
            <consortium name="DOE Joint Genome Institute"/>
            <person name="Haridas S."/>
            <person name="Albert R."/>
            <person name="Binder M."/>
            <person name="Bloem J."/>
            <person name="Labutti K."/>
            <person name="Salamov A."/>
            <person name="Andreopoulos B."/>
            <person name="Baker S.E."/>
            <person name="Barry K."/>
            <person name="Bills G."/>
            <person name="Bluhm B.H."/>
            <person name="Cannon C."/>
            <person name="Castanera R."/>
            <person name="Culley D.E."/>
            <person name="Daum C."/>
            <person name="Ezra D."/>
            <person name="Gonzalez J.B."/>
            <person name="Henrissat B."/>
            <person name="Kuo A."/>
            <person name="Liang C."/>
            <person name="Lipzen A."/>
            <person name="Lutzoni F."/>
            <person name="Magnuson J."/>
            <person name="Mondo S."/>
            <person name="Nolan M."/>
            <person name="Ohm R."/>
            <person name="Pangilinan J."/>
            <person name="Park H.-J."/>
            <person name="Ramirez L."/>
            <person name="Alfaro M."/>
            <person name="Sun H."/>
            <person name="Tritt A."/>
            <person name="Yoshinaga Y."/>
            <person name="Zwiers L.-H."/>
            <person name="Turgeon B.G."/>
            <person name="Goodwin S.B."/>
            <person name="Spatafora J.W."/>
            <person name="Crous P.W."/>
            <person name="Grigoriev I.V."/>
        </authorList>
    </citation>
    <scope>NUCLEOTIDE SEQUENCE</scope>
    <source>
        <strain evidence="2">IPT5</strain>
    </source>
</reference>
<dbReference type="OrthoDB" id="630188at2759"/>
<dbReference type="GO" id="GO:0016787">
    <property type="term" value="F:hydrolase activity"/>
    <property type="evidence" value="ECO:0007669"/>
    <property type="project" value="InterPro"/>
</dbReference>